<dbReference type="EMBL" id="JPRD01000015">
    <property type="protein sequence ID" value="KIF53181.1"/>
    <property type="molecule type" value="Genomic_DNA"/>
</dbReference>
<evidence type="ECO:0000313" key="2">
    <source>
        <dbReference type="EMBL" id="KIF53181.1"/>
    </source>
</evidence>
<keyword evidence="1" id="KW-1133">Transmembrane helix</keyword>
<protein>
    <submittedName>
        <fullName evidence="2">Uncharacterized protein</fullName>
    </submittedName>
</protein>
<evidence type="ECO:0000256" key="1">
    <source>
        <dbReference type="SAM" id="Phobius"/>
    </source>
</evidence>
<sequence>MMTLKPPKRLNLIEPIDMILVLMLLLVVFVIFRLNARPANQIRAVTTFEQLKVDTIDLVDGTWKKTGECMTQAKAVLMIHTHFKVLKYATSNKEGFCRKGAFIRFDHNIRNNAFLTVDPSPFLKT</sequence>
<dbReference type="AlphaFoldDB" id="A0A0C1ZIX5"/>
<keyword evidence="1" id="KW-0812">Transmembrane</keyword>
<evidence type="ECO:0000313" key="3">
    <source>
        <dbReference type="Proteomes" id="UP000031586"/>
    </source>
</evidence>
<proteinExistence type="predicted"/>
<keyword evidence="1" id="KW-0472">Membrane</keyword>
<dbReference type="Proteomes" id="UP000031586">
    <property type="component" value="Unassembled WGS sequence"/>
</dbReference>
<feature type="transmembrane region" description="Helical" evidence="1">
    <location>
        <begin position="12"/>
        <end position="32"/>
    </location>
</feature>
<name>A0A0C1ZIX5_9VIBR</name>
<gene>
    <name evidence="2" type="ORF">H735_09610</name>
</gene>
<reference evidence="2 3" key="1">
    <citation type="submission" date="2014-07" db="EMBL/GenBank/DDBJ databases">
        <title>Unique and conserved regions in Vibrio harveyi and related species in comparison with the shrimp pathogen Vibrio harveyi CAIM 1792.</title>
        <authorList>
            <person name="Espinoza-Valles I."/>
            <person name="Vora G."/>
            <person name="Leekitcharoenphon P."/>
            <person name="Ussery D."/>
            <person name="Hoj L."/>
            <person name="Gomez-Gil B."/>
        </authorList>
    </citation>
    <scope>NUCLEOTIDE SEQUENCE [LARGE SCALE GENOMIC DNA]</scope>
    <source>
        <strain evidence="3">CAIM 1854 / LMG 25443</strain>
    </source>
</reference>
<organism evidence="2 3">
    <name type="scientific">Vibrio owensii CAIM 1854 = LMG 25443</name>
    <dbReference type="NCBI Taxonomy" id="1229493"/>
    <lineage>
        <taxon>Bacteria</taxon>
        <taxon>Pseudomonadati</taxon>
        <taxon>Pseudomonadota</taxon>
        <taxon>Gammaproteobacteria</taxon>
        <taxon>Vibrionales</taxon>
        <taxon>Vibrionaceae</taxon>
        <taxon>Vibrio</taxon>
    </lineage>
</organism>
<dbReference type="RefSeq" id="WP_020194365.1">
    <property type="nucleotide sequence ID" value="NZ_BAOH01000005.1"/>
</dbReference>
<accession>A0A0C1ZIX5</accession>
<dbReference type="PATRIC" id="fig|1229493.5.peg.1009"/>
<comment type="caution">
    <text evidence="2">The sequence shown here is derived from an EMBL/GenBank/DDBJ whole genome shotgun (WGS) entry which is preliminary data.</text>
</comment>